<gene>
    <name evidence="1" type="ORF">A6K76_02645</name>
</gene>
<sequence>MEKCDKCQTEMQEEAIPTDYFQVHGDQGKLIHVCGDCYLALAKQFVEEEHDHCQCGAKLVFAYGDDYEEIIGMGRMEWILPLICSEAKKLIDAGAEREDLEEEHEVDYMLYTYNVPDDAMNWE</sequence>
<proteinExistence type="predicted"/>
<organism evidence="1 2">
    <name type="scientific">Caryophanon latum</name>
    <dbReference type="NCBI Taxonomy" id="33977"/>
    <lineage>
        <taxon>Bacteria</taxon>
        <taxon>Bacillati</taxon>
        <taxon>Bacillota</taxon>
        <taxon>Bacilli</taxon>
        <taxon>Bacillales</taxon>
        <taxon>Caryophanaceae</taxon>
        <taxon>Caryophanon</taxon>
    </lineage>
</organism>
<evidence type="ECO:0000313" key="1">
    <source>
        <dbReference type="EMBL" id="OCS87285.1"/>
    </source>
</evidence>
<dbReference type="AlphaFoldDB" id="A0A1C0YJC4"/>
<reference evidence="1 2" key="1">
    <citation type="submission" date="2016-07" db="EMBL/GenBank/DDBJ databases">
        <title>Caryophanon latum genome sequencing.</title>
        <authorList>
            <person name="Verma A."/>
            <person name="Pal Y."/>
            <person name="Krishnamurthi S."/>
        </authorList>
    </citation>
    <scope>NUCLEOTIDE SEQUENCE [LARGE SCALE GENOMIC DNA]</scope>
    <source>
        <strain evidence="1 2">DSM 14151</strain>
    </source>
</reference>
<name>A0A1C0YJC4_9BACL</name>
<dbReference type="Proteomes" id="UP000093482">
    <property type="component" value="Unassembled WGS sequence"/>
</dbReference>
<dbReference type="EMBL" id="MATO01000056">
    <property type="protein sequence ID" value="OCS87285.1"/>
    <property type="molecule type" value="Genomic_DNA"/>
</dbReference>
<accession>A0A1C0YJC4</accession>
<evidence type="ECO:0000313" key="2">
    <source>
        <dbReference type="Proteomes" id="UP000093482"/>
    </source>
</evidence>
<protein>
    <submittedName>
        <fullName evidence="1">Uncharacterized protein</fullName>
    </submittedName>
</protein>
<keyword evidence="2" id="KW-1185">Reference proteome</keyword>
<dbReference type="RefSeq" id="WP_066465810.1">
    <property type="nucleotide sequence ID" value="NZ_MATO01000056.1"/>
</dbReference>
<comment type="caution">
    <text evidence="1">The sequence shown here is derived from an EMBL/GenBank/DDBJ whole genome shotgun (WGS) entry which is preliminary data.</text>
</comment>